<evidence type="ECO:0000256" key="8">
    <source>
        <dbReference type="SAM" id="Phobius"/>
    </source>
</evidence>
<dbReference type="PROSITE" id="PS51382">
    <property type="entry name" value="SPX"/>
    <property type="match status" value="1"/>
</dbReference>
<evidence type="ECO:0000256" key="3">
    <source>
        <dbReference type="ARBA" id="ARBA00022692"/>
    </source>
</evidence>
<keyword evidence="12" id="KW-1185">Reference proteome</keyword>
<dbReference type="Pfam" id="PF03124">
    <property type="entry name" value="EXS"/>
    <property type="match status" value="1"/>
</dbReference>
<dbReference type="GO" id="GO:0005794">
    <property type="term" value="C:Golgi apparatus"/>
    <property type="evidence" value="ECO:0007669"/>
    <property type="project" value="TreeGrafter"/>
</dbReference>
<dbReference type="Pfam" id="PF03105">
    <property type="entry name" value="SPX"/>
    <property type="match status" value="1"/>
</dbReference>
<evidence type="ECO:0000256" key="5">
    <source>
        <dbReference type="ARBA" id="ARBA00023136"/>
    </source>
</evidence>
<dbReference type="GO" id="GO:0006817">
    <property type="term" value="P:phosphate ion transport"/>
    <property type="evidence" value="ECO:0007669"/>
    <property type="project" value="TreeGrafter"/>
</dbReference>
<feature type="region of interest" description="Disordered" evidence="7">
    <location>
        <begin position="49"/>
        <end position="70"/>
    </location>
</feature>
<evidence type="ECO:0000256" key="1">
    <source>
        <dbReference type="ARBA" id="ARBA00004141"/>
    </source>
</evidence>
<name>A0A5C3EEC6_9BASI</name>
<evidence type="ECO:0000259" key="9">
    <source>
        <dbReference type="PROSITE" id="PS51380"/>
    </source>
</evidence>
<evidence type="ECO:0000256" key="4">
    <source>
        <dbReference type="ARBA" id="ARBA00022989"/>
    </source>
</evidence>
<evidence type="ECO:0000313" key="11">
    <source>
        <dbReference type="EMBL" id="SPO27996.1"/>
    </source>
</evidence>
<feature type="compositionally biased region" description="Acidic residues" evidence="7">
    <location>
        <begin position="1069"/>
        <end position="1082"/>
    </location>
</feature>
<evidence type="ECO:0000256" key="7">
    <source>
        <dbReference type="SAM" id="MobiDB-lite"/>
    </source>
</evidence>
<dbReference type="EMBL" id="OOIN01000020">
    <property type="protein sequence ID" value="SPO27996.1"/>
    <property type="molecule type" value="Genomic_DNA"/>
</dbReference>
<dbReference type="PROSITE" id="PS51380">
    <property type="entry name" value="EXS"/>
    <property type="match status" value="1"/>
</dbReference>
<organism evidence="11 12">
    <name type="scientific">Ustilago trichophora</name>
    <dbReference type="NCBI Taxonomy" id="86804"/>
    <lineage>
        <taxon>Eukaryota</taxon>
        <taxon>Fungi</taxon>
        <taxon>Dikarya</taxon>
        <taxon>Basidiomycota</taxon>
        <taxon>Ustilaginomycotina</taxon>
        <taxon>Ustilaginomycetes</taxon>
        <taxon>Ustilaginales</taxon>
        <taxon>Ustilaginaceae</taxon>
        <taxon>Ustilago</taxon>
    </lineage>
</organism>
<sequence>MKFARYLDENTVPEWRKVYIQYRGLKKLIKRVAEHRDARIRYETELGLAPTRSSSTAVAPSTPSADPFLRRRTHATPTTLDQEAQSSLASSSGYLTRNDYGGTSVPAPALPPLPVVSLAGTGLRLSLDSYNFDNGASHQPSATPDTEAQIAHQSSATNPQFLHDLAANTHTDQLPSASRKQPSSASEDSAASPTTIPRLPGAGTVRYDDNINPPSRPAPTPLHHSRKANSSAASSKHRLLPRTASSGRISTRSLKDDPPQSLQELISTYFDDEEAKIFSACNAELERIATFYEVQEQEAAKKYTQLARQLKELAEHRREYRAKYNISDHDRTSAGSRRHRMSQLLSNLPGSKLIVADEVAHRIKSIPALSQLKSRDPEHTTEAGPRFSLDHSAKKQRGDSSDDDAGDRRRAQALAQMQASLRGWDDDTDTAIRKANKAAAMSHDPEAYAAARKKLKAAVLEYYKFLDTLTNYKILNRTGFAKVMKKLSKTVDVPCADLYYQDKVAPTILVTSDRVEKLRKATEDIYTAYFEHGNRKQALNRLRAREDHTTHHYSVFRSGFYLGISLCGIVAGLIEAMQPDTQAAIPQWQGLLRVYGAEFIPTLFALLFGLNLAWWHALRINTVFIFEWDVRTTMDHRQFFEIPSLLMLLLSCCFWVSFVNPFPDSIAPTTWPTVWLVIAFLLLLNPLPILVPASRAWFVKSLLRVFTAGWKRVEFRDFFLGDELNSIAWTISNFWYFGCEWHHDWAHPDRCSPNSTFWTAALLSVPAWLRLGQCIRRWVDSDYKTHLHLVNAGKYSSAVINNFMYIHYRRNGSHTGTDKALWILFAVIYSLWHIGWDLLMDWSVLKPRAKYFLLRNEISFPQPVYYVFMVVDVIGRSAWVIYLIPGSASVTLRSFLAAFVEMIRRACWNNLRVENEQIGNTDSFKIMRDLPLPYRQKLMEEDGGAVESDSHHKTGIFASVKLASLRNKKGFATSAAHLSHEDERLEGERLEGERPEGEERVTQEERERRQGAGKERRKSLIESLRNKLVPDVKGDDYGKQLDERAVTKGQSGRDYMPRRAESVNGFVDIDSEDDDEDEEEEEARASESNDDGGSKRVSPRDGHVDLPTCPPRAMPRGSGASVEVSLCQDSQQPSEGR</sequence>
<feature type="region of interest" description="Disordered" evidence="7">
    <location>
        <begin position="171"/>
        <end position="260"/>
    </location>
</feature>
<feature type="compositionally biased region" description="Polar residues" evidence="7">
    <location>
        <begin position="1127"/>
        <end position="1137"/>
    </location>
</feature>
<dbReference type="GO" id="GO:0000822">
    <property type="term" value="F:inositol hexakisphosphate binding"/>
    <property type="evidence" value="ECO:0007669"/>
    <property type="project" value="TreeGrafter"/>
</dbReference>
<dbReference type="PANTHER" id="PTHR10783">
    <property type="entry name" value="XENOTROPIC AND POLYTROPIC RETROVIRUS RECEPTOR 1-RELATED"/>
    <property type="match status" value="1"/>
</dbReference>
<gene>
    <name evidence="11" type="ORF">UTRI_05139</name>
</gene>
<dbReference type="OrthoDB" id="9970435at2759"/>
<keyword evidence="3 8" id="KW-0812">Transmembrane</keyword>
<dbReference type="GO" id="GO:0016036">
    <property type="term" value="P:cellular response to phosphate starvation"/>
    <property type="evidence" value="ECO:0007669"/>
    <property type="project" value="TreeGrafter"/>
</dbReference>
<feature type="compositionally biased region" description="Low complexity" evidence="7">
    <location>
        <begin position="49"/>
        <end position="67"/>
    </location>
</feature>
<evidence type="ECO:0000313" key="12">
    <source>
        <dbReference type="Proteomes" id="UP000324022"/>
    </source>
</evidence>
<feature type="compositionally biased region" description="Low complexity" evidence="7">
    <location>
        <begin position="183"/>
        <end position="192"/>
    </location>
</feature>
<evidence type="ECO:0000256" key="2">
    <source>
        <dbReference type="ARBA" id="ARBA00009665"/>
    </source>
</evidence>
<feature type="region of interest" description="Disordered" evidence="7">
    <location>
        <begin position="973"/>
        <end position="1137"/>
    </location>
</feature>
<dbReference type="Proteomes" id="UP000324022">
    <property type="component" value="Unassembled WGS sequence"/>
</dbReference>
<dbReference type="GO" id="GO:0005886">
    <property type="term" value="C:plasma membrane"/>
    <property type="evidence" value="ECO:0007669"/>
    <property type="project" value="TreeGrafter"/>
</dbReference>
<comment type="similarity">
    <text evidence="2">Belongs to the SYG1 (TC 2.A.94) family.</text>
</comment>
<feature type="region of interest" description="Disordered" evidence="7">
    <location>
        <begin position="76"/>
        <end position="95"/>
    </location>
</feature>
<dbReference type="PANTHER" id="PTHR10783:SF103">
    <property type="entry name" value="SOLUTE CARRIER FAMILY 53 MEMBER 1"/>
    <property type="match status" value="1"/>
</dbReference>
<feature type="compositionally biased region" description="Polar residues" evidence="7">
    <location>
        <begin position="171"/>
        <end position="182"/>
    </location>
</feature>
<feature type="compositionally biased region" description="Basic and acidic residues" evidence="7">
    <location>
        <begin position="978"/>
        <end position="1046"/>
    </location>
</feature>
<feature type="transmembrane region" description="Helical" evidence="8">
    <location>
        <begin position="639"/>
        <end position="658"/>
    </location>
</feature>
<proteinExistence type="inferred from homology"/>
<feature type="compositionally biased region" description="Polar residues" evidence="7">
    <location>
        <begin position="243"/>
        <end position="252"/>
    </location>
</feature>
<feature type="region of interest" description="Disordered" evidence="7">
    <location>
        <begin position="134"/>
        <end position="153"/>
    </location>
</feature>
<feature type="transmembrane region" description="Helical" evidence="8">
    <location>
        <begin position="670"/>
        <end position="691"/>
    </location>
</feature>
<keyword evidence="6" id="KW-0175">Coiled coil</keyword>
<evidence type="ECO:0000259" key="10">
    <source>
        <dbReference type="PROSITE" id="PS51382"/>
    </source>
</evidence>
<dbReference type="InterPro" id="IPR004342">
    <property type="entry name" value="EXS_C"/>
</dbReference>
<feature type="region of interest" description="Disordered" evidence="7">
    <location>
        <begin position="370"/>
        <end position="410"/>
    </location>
</feature>
<keyword evidence="4 8" id="KW-1133">Transmembrane helix</keyword>
<feature type="domain" description="SPX" evidence="10">
    <location>
        <begin position="1"/>
        <end position="501"/>
    </location>
</feature>
<feature type="transmembrane region" description="Helical" evidence="8">
    <location>
        <begin position="820"/>
        <end position="844"/>
    </location>
</feature>
<keyword evidence="5 8" id="KW-0472">Membrane</keyword>
<feature type="compositionally biased region" description="Basic and acidic residues" evidence="7">
    <location>
        <begin position="388"/>
        <end position="410"/>
    </location>
</feature>
<protein>
    <submittedName>
        <fullName evidence="11">Related to putative phosphate transporter 1</fullName>
    </submittedName>
</protein>
<dbReference type="InterPro" id="IPR004331">
    <property type="entry name" value="SPX_dom"/>
</dbReference>
<dbReference type="AlphaFoldDB" id="A0A5C3EEC6"/>
<feature type="coiled-coil region" evidence="6">
    <location>
        <begin position="296"/>
        <end position="323"/>
    </location>
</feature>
<reference evidence="11 12" key="1">
    <citation type="submission" date="2018-03" db="EMBL/GenBank/DDBJ databases">
        <authorList>
            <person name="Guldener U."/>
        </authorList>
    </citation>
    <scope>NUCLEOTIDE SEQUENCE [LARGE SCALE GENOMIC DNA]</scope>
    <source>
        <strain evidence="11 12">NBRC100155</strain>
    </source>
</reference>
<feature type="transmembrane region" description="Helical" evidence="8">
    <location>
        <begin position="594"/>
        <end position="618"/>
    </location>
</feature>
<feature type="compositionally biased region" description="Basic and acidic residues" evidence="7">
    <location>
        <begin position="1083"/>
        <end position="1104"/>
    </location>
</feature>
<accession>A0A5C3EEC6</accession>
<feature type="domain" description="EXS" evidence="9">
    <location>
        <begin position="750"/>
        <end position="944"/>
    </location>
</feature>
<comment type="subcellular location">
    <subcellularLocation>
        <location evidence="1">Membrane</location>
        <topology evidence="1">Multi-pass membrane protein</topology>
    </subcellularLocation>
</comment>
<evidence type="ECO:0000256" key="6">
    <source>
        <dbReference type="SAM" id="Coils"/>
    </source>
</evidence>